<gene>
    <name evidence="2" type="ORF">CVT25_009063</name>
</gene>
<comment type="caution">
    <text evidence="2">The sequence shown here is derived from an EMBL/GenBank/DDBJ whole genome shotgun (WGS) entry which is preliminary data.</text>
</comment>
<proteinExistence type="predicted"/>
<dbReference type="EMBL" id="NHYD01001995">
    <property type="protein sequence ID" value="PPQ88869.1"/>
    <property type="molecule type" value="Genomic_DNA"/>
</dbReference>
<sequence length="82" mass="8683">MVFNIFVTPFALITTLLCPYKGKIIVAYGGTDCTCSVGNSISGGSIHCITLYEQDNCQSSSTTKSMKLNPGTCKRINTAGPV</sequence>
<name>A0A409XDK5_PSICY</name>
<organism evidence="2 3">
    <name type="scientific">Psilocybe cyanescens</name>
    <dbReference type="NCBI Taxonomy" id="93625"/>
    <lineage>
        <taxon>Eukaryota</taxon>
        <taxon>Fungi</taxon>
        <taxon>Dikarya</taxon>
        <taxon>Basidiomycota</taxon>
        <taxon>Agaricomycotina</taxon>
        <taxon>Agaricomycetes</taxon>
        <taxon>Agaricomycetidae</taxon>
        <taxon>Agaricales</taxon>
        <taxon>Agaricineae</taxon>
        <taxon>Strophariaceae</taxon>
        <taxon>Psilocybe</taxon>
    </lineage>
</organism>
<reference evidence="2 3" key="1">
    <citation type="journal article" date="2018" name="Evol. Lett.">
        <title>Horizontal gene cluster transfer increased hallucinogenic mushroom diversity.</title>
        <authorList>
            <person name="Reynolds H.T."/>
            <person name="Vijayakumar V."/>
            <person name="Gluck-Thaler E."/>
            <person name="Korotkin H.B."/>
            <person name="Matheny P.B."/>
            <person name="Slot J.C."/>
        </authorList>
    </citation>
    <scope>NUCLEOTIDE SEQUENCE [LARGE SCALE GENOMIC DNA]</scope>
    <source>
        <strain evidence="2 3">2631</strain>
    </source>
</reference>
<evidence type="ECO:0000313" key="2">
    <source>
        <dbReference type="EMBL" id="PPQ88869.1"/>
    </source>
</evidence>
<evidence type="ECO:0000313" key="3">
    <source>
        <dbReference type="Proteomes" id="UP000283269"/>
    </source>
</evidence>
<evidence type="ECO:0008006" key="4">
    <source>
        <dbReference type="Google" id="ProtNLM"/>
    </source>
</evidence>
<dbReference type="Proteomes" id="UP000283269">
    <property type="component" value="Unassembled WGS sequence"/>
</dbReference>
<feature type="chain" id="PRO_5018988887" description="Extracellular membrane protein CFEM domain-containing protein" evidence="1">
    <location>
        <begin position="23"/>
        <end position="82"/>
    </location>
</feature>
<dbReference type="InParanoid" id="A0A409XDK5"/>
<dbReference type="AlphaFoldDB" id="A0A409XDK5"/>
<evidence type="ECO:0000256" key="1">
    <source>
        <dbReference type="SAM" id="SignalP"/>
    </source>
</evidence>
<feature type="signal peptide" evidence="1">
    <location>
        <begin position="1"/>
        <end position="22"/>
    </location>
</feature>
<keyword evidence="3" id="KW-1185">Reference proteome</keyword>
<protein>
    <recommendedName>
        <fullName evidence="4">Extracellular membrane protein CFEM domain-containing protein</fullName>
    </recommendedName>
</protein>
<keyword evidence="1" id="KW-0732">Signal</keyword>
<accession>A0A409XDK5</accession>